<dbReference type="PANTHER" id="PTHR35457">
    <property type="entry name" value="HEME A SYNTHASE"/>
    <property type="match status" value="1"/>
</dbReference>
<keyword evidence="7" id="KW-0408">Iron</keyword>
<feature type="transmembrane region" description="Helical" evidence="12">
    <location>
        <begin position="77"/>
        <end position="96"/>
    </location>
</feature>
<reference evidence="14" key="1">
    <citation type="submission" date="2020-05" db="EMBL/GenBank/DDBJ databases">
        <authorList>
            <person name="Chiriac C."/>
            <person name="Salcher M."/>
            <person name="Ghai R."/>
            <person name="Kavagutti S V."/>
        </authorList>
    </citation>
    <scope>NUCLEOTIDE SEQUENCE</scope>
</reference>
<evidence type="ECO:0000256" key="10">
    <source>
        <dbReference type="ARBA" id="ARBA00023157"/>
    </source>
</evidence>
<dbReference type="EMBL" id="CAFBLT010000001">
    <property type="protein sequence ID" value="CAB4871594.1"/>
    <property type="molecule type" value="Genomic_DNA"/>
</dbReference>
<evidence type="ECO:0000313" key="13">
    <source>
        <dbReference type="EMBL" id="CAB4822619.1"/>
    </source>
</evidence>
<keyword evidence="6" id="KW-0560">Oxidoreductase</keyword>
<evidence type="ECO:0000256" key="8">
    <source>
        <dbReference type="ARBA" id="ARBA00023133"/>
    </source>
</evidence>
<keyword evidence="2" id="KW-1003">Cell membrane</keyword>
<comment type="pathway">
    <text evidence="11">Porphyrin-containing compound metabolism.</text>
</comment>
<gene>
    <name evidence="13" type="ORF">UFOPK3164_00523</name>
    <name evidence="14" type="ORF">UFOPK3427_00834</name>
    <name evidence="15" type="ORF">UFOPK4112_00817</name>
</gene>
<evidence type="ECO:0000256" key="12">
    <source>
        <dbReference type="SAM" id="Phobius"/>
    </source>
</evidence>
<protein>
    <submittedName>
        <fullName evidence="14">Unannotated protein</fullName>
    </submittedName>
</protein>
<evidence type="ECO:0000256" key="3">
    <source>
        <dbReference type="ARBA" id="ARBA00022692"/>
    </source>
</evidence>
<dbReference type="GO" id="GO:0046872">
    <property type="term" value="F:metal ion binding"/>
    <property type="evidence" value="ECO:0007669"/>
    <property type="project" value="UniProtKB-KW"/>
</dbReference>
<feature type="transmembrane region" description="Helical" evidence="12">
    <location>
        <begin position="220"/>
        <end position="241"/>
    </location>
</feature>
<evidence type="ECO:0000313" key="14">
    <source>
        <dbReference type="EMBL" id="CAB4871594.1"/>
    </source>
</evidence>
<feature type="transmembrane region" description="Helical" evidence="12">
    <location>
        <begin position="253"/>
        <end position="273"/>
    </location>
</feature>
<keyword evidence="9 12" id="KW-0472">Membrane</keyword>
<feature type="transmembrane region" description="Helical" evidence="12">
    <location>
        <begin position="132"/>
        <end position="154"/>
    </location>
</feature>
<keyword evidence="3 12" id="KW-0812">Transmembrane</keyword>
<dbReference type="AlphaFoldDB" id="A0A6J7DSF5"/>
<dbReference type="GO" id="GO:0006784">
    <property type="term" value="P:heme A biosynthetic process"/>
    <property type="evidence" value="ECO:0007669"/>
    <property type="project" value="InterPro"/>
</dbReference>
<comment type="subcellular location">
    <subcellularLocation>
        <location evidence="1">Membrane</location>
        <topology evidence="1">Multi-pass membrane protein</topology>
    </subcellularLocation>
</comment>
<keyword evidence="8" id="KW-0350">Heme biosynthesis</keyword>
<keyword evidence="4" id="KW-0479">Metal-binding</keyword>
<evidence type="ECO:0000256" key="6">
    <source>
        <dbReference type="ARBA" id="ARBA00023002"/>
    </source>
</evidence>
<accession>A0A6J7DSF5</accession>
<evidence type="ECO:0000256" key="2">
    <source>
        <dbReference type="ARBA" id="ARBA00022475"/>
    </source>
</evidence>
<evidence type="ECO:0000256" key="4">
    <source>
        <dbReference type="ARBA" id="ARBA00022723"/>
    </source>
</evidence>
<feature type="transmembrane region" description="Helical" evidence="12">
    <location>
        <begin position="175"/>
        <end position="200"/>
    </location>
</feature>
<dbReference type="EMBL" id="CAFABE010000016">
    <property type="protein sequence ID" value="CAB4822619.1"/>
    <property type="molecule type" value="Genomic_DNA"/>
</dbReference>
<evidence type="ECO:0000256" key="11">
    <source>
        <dbReference type="ARBA" id="ARBA00023444"/>
    </source>
</evidence>
<evidence type="ECO:0000256" key="9">
    <source>
        <dbReference type="ARBA" id="ARBA00023136"/>
    </source>
</evidence>
<dbReference type="InterPro" id="IPR050450">
    <property type="entry name" value="COX15/CtaA_HemeA_synthase"/>
</dbReference>
<keyword evidence="10" id="KW-1015">Disulfide bond</keyword>
<name>A0A6J7DSF5_9ZZZZ</name>
<dbReference type="Pfam" id="PF02628">
    <property type="entry name" value="COX15-CtaA"/>
    <property type="match status" value="1"/>
</dbReference>
<proteinExistence type="predicted"/>
<organism evidence="14">
    <name type="scientific">freshwater metagenome</name>
    <dbReference type="NCBI Taxonomy" id="449393"/>
    <lineage>
        <taxon>unclassified sequences</taxon>
        <taxon>metagenomes</taxon>
        <taxon>ecological metagenomes</taxon>
    </lineage>
</organism>
<dbReference type="GO" id="GO:0016020">
    <property type="term" value="C:membrane"/>
    <property type="evidence" value="ECO:0007669"/>
    <property type="project" value="UniProtKB-SubCell"/>
</dbReference>
<dbReference type="GO" id="GO:0016491">
    <property type="term" value="F:oxidoreductase activity"/>
    <property type="evidence" value="ECO:0007669"/>
    <property type="project" value="UniProtKB-KW"/>
</dbReference>
<evidence type="ECO:0000256" key="5">
    <source>
        <dbReference type="ARBA" id="ARBA00022989"/>
    </source>
</evidence>
<evidence type="ECO:0000256" key="1">
    <source>
        <dbReference type="ARBA" id="ARBA00004141"/>
    </source>
</evidence>
<evidence type="ECO:0000256" key="7">
    <source>
        <dbReference type="ARBA" id="ARBA00023004"/>
    </source>
</evidence>
<dbReference type="PANTHER" id="PTHR35457:SF1">
    <property type="entry name" value="HEME A SYNTHASE"/>
    <property type="match status" value="1"/>
</dbReference>
<feature type="transmembrane region" description="Helical" evidence="12">
    <location>
        <begin position="19"/>
        <end position="41"/>
    </location>
</feature>
<sequence length="324" mass="34408">MASQTSATKRKLPEVSPRLFSKVTMITTIALGLIVLSGAAVRLTGSGLGCPDWPSCYEHQLTASTALHPLIEFSNRLVTVALTVLVLFTVVLAYLRSPRRRDLILLSWGLVLGVVADAVLGGIVVYTKLNPYLVMTHMWLSLGMVALGMVLFHRSRYDYSPGSRAEVASSATRKVAWVIDALFIAVIMAGTATTGAGPHAGGSDGQLVAKRLPIALKDMVTIHSGAAVAFLGVILGTFVILEGIGAPKRLRSGIKRLFIVGVAQGLLGIIQYLTHLPAWLVELHVLGAVSLTMGVTSFQLAQVARDKEVVGGLVEKQIPVATVI</sequence>
<evidence type="ECO:0000313" key="15">
    <source>
        <dbReference type="EMBL" id="CAB5019380.1"/>
    </source>
</evidence>
<dbReference type="EMBL" id="CAFBPM010000006">
    <property type="protein sequence ID" value="CAB5019380.1"/>
    <property type="molecule type" value="Genomic_DNA"/>
</dbReference>
<keyword evidence="5 12" id="KW-1133">Transmembrane helix</keyword>
<dbReference type="InterPro" id="IPR003780">
    <property type="entry name" value="COX15/CtaA_fam"/>
</dbReference>
<feature type="transmembrane region" description="Helical" evidence="12">
    <location>
        <begin position="103"/>
        <end position="126"/>
    </location>
</feature>